<keyword evidence="3" id="KW-1185">Reference proteome</keyword>
<dbReference type="EMBL" id="FXAW01000004">
    <property type="protein sequence ID" value="SMG34970.1"/>
    <property type="molecule type" value="Genomic_DNA"/>
</dbReference>
<feature type="compositionally biased region" description="Basic and acidic residues" evidence="1">
    <location>
        <begin position="206"/>
        <end position="217"/>
    </location>
</feature>
<name>A0A1X7K444_9BACT</name>
<dbReference type="AlphaFoldDB" id="A0A1X7K444"/>
<dbReference type="Proteomes" id="UP000193804">
    <property type="component" value="Unassembled WGS sequence"/>
</dbReference>
<protein>
    <submittedName>
        <fullName evidence="2">Uncharacterized protein</fullName>
    </submittedName>
</protein>
<evidence type="ECO:0000313" key="3">
    <source>
        <dbReference type="Proteomes" id="UP000193804"/>
    </source>
</evidence>
<reference evidence="3" key="1">
    <citation type="submission" date="2017-04" db="EMBL/GenBank/DDBJ databases">
        <authorList>
            <person name="Varghese N."/>
            <person name="Submissions S."/>
        </authorList>
    </citation>
    <scope>NUCLEOTIDE SEQUENCE [LARGE SCALE GENOMIC DNA]</scope>
    <source>
        <strain evidence="3">DSM 4125</strain>
    </source>
</reference>
<feature type="region of interest" description="Disordered" evidence="1">
    <location>
        <begin position="285"/>
        <end position="304"/>
    </location>
</feature>
<proteinExistence type="predicted"/>
<evidence type="ECO:0000313" key="2">
    <source>
        <dbReference type="EMBL" id="SMG34970.1"/>
    </source>
</evidence>
<sequence length="304" mass="34521">MNTQENSVKEPVNFIHQFLSAMDKISETPEMNPSHVSLYIGLFTIWNYSHFKNPISISRKEVMTVSRIGSKHTYHKCLKDLHKMGFLKYFPSHNPMKGSLIEMFIFGTSTEQVLNNLRGNIGTSTALAGGNSGTSSEQVVHQLRGKSGTSSEQVLHPYINNTNYINNKQYIYEKNKNSEKEKKGQAKSSTNSRTSAPVSDSGENASPKDSHFSPPSKKELKDFFKQQTEEYSIPVRFAPVEAEKFFNYYSAKGWKVGSKSPMQDWKAAVRNWLLNFKKFNNIQEGKNEAGKLHNNEDKSYDVPL</sequence>
<evidence type="ECO:0000256" key="1">
    <source>
        <dbReference type="SAM" id="MobiDB-lite"/>
    </source>
</evidence>
<feature type="compositionally biased region" description="Polar residues" evidence="1">
    <location>
        <begin position="186"/>
        <end position="204"/>
    </location>
</feature>
<dbReference type="STRING" id="1028.SAMN05661096_02270"/>
<feature type="region of interest" description="Disordered" evidence="1">
    <location>
        <begin position="177"/>
        <end position="217"/>
    </location>
</feature>
<feature type="region of interest" description="Disordered" evidence="1">
    <location>
        <begin position="128"/>
        <end position="155"/>
    </location>
</feature>
<organism evidence="2 3">
    <name type="scientific">Marivirga sericea</name>
    <dbReference type="NCBI Taxonomy" id="1028"/>
    <lineage>
        <taxon>Bacteria</taxon>
        <taxon>Pseudomonadati</taxon>
        <taxon>Bacteroidota</taxon>
        <taxon>Cytophagia</taxon>
        <taxon>Cytophagales</taxon>
        <taxon>Marivirgaceae</taxon>
        <taxon>Marivirga</taxon>
    </lineage>
</organism>
<dbReference type="RefSeq" id="WP_221406424.1">
    <property type="nucleotide sequence ID" value="NZ_FXAW01000004.1"/>
</dbReference>
<gene>
    <name evidence="2" type="ORF">SAMN05661096_02270</name>
</gene>
<accession>A0A1X7K444</accession>